<gene>
    <name evidence="4" type="ORF">D2T31_17270</name>
</gene>
<reference evidence="4 5" key="2">
    <citation type="submission" date="2019-01" db="EMBL/GenBank/DDBJ databases">
        <authorList>
            <person name="Li Y."/>
        </authorList>
    </citation>
    <scope>NUCLEOTIDE SEQUENCE [LARGE SCALE GENOMIC DNA]</scope>
    <source>
        <strain evidence="4 5">D19-10-3-21</strain>
    </source>
</reference>
<evidence type="ECO:0000256" key="1">
    <source>
        <dbReference type="ARBA" id="ARBA00006484"/>
    </source>
</evidence>
<evidence type="ECO:0000313" key="5">
    <source>
        <dbReference type="Proteomes" id="UP000285295"/>
    </source>
</evidence>
<evidence type="ECO:0000259" key="3">
    <source>
        <dbReference type="SMART" id="SM00822"/>
    </source>
</evidence>
<dbReference type="OrthoDB" id="9808814at2"/>
<protein>
    <submittedName>
        <fullName evidence="4">SDR family NAD(P)-dependent oxidoreductase</fullName>
    </submittedName>
</protein>
<dbReference type="GO" id="GO:0016020">
    <property type="term" value="C:membrane"/>
    <property type="evidence" value="ECO:0007669"/>
    <property type="project" value="TreeGrafter"/>
</dbReference>
<comment type="similarity">
    <text evidence="1">Belongs to the short-chain dehydrogenases/reductases (SDR) family.</text>
</comment>
<dbReference type="RefSeq" id="WP_128238290.1">
    <property type="nucleotide sequence ID" value="NZ_SAUX01000023.1"/>
</dbReference>
<evidence type="ECO:0000313" key="4">
    <source>
        <dbReference type="EMBL" id="RWR27217.1"/>
    </source>
</evidence>
<dbReference type="InterPro" id="IPR002347">
    <property type="entry name" value="SDR_fam"/>
</dbReference>
<dbReference type="EMBL" id="SAUX01000023">
    <property type="protein sequence ID" value="RWR27217.1"/>
    <property type="molecule type" value="Genomic_DNA"/>
</dbReference>
<dbReference type="InterPro" id="IPR036291">
    <property type="entry name" value="NAD(P)-bd_dom_sf"/>
</dbReference>
<dbReference type="Pfam" id="PF00106">
    <property type="entry name" value="adh_short"/>
    <property type="match status" value="1"/>
</dbReference>
<organism evidence="4 5">
    <name type="scientific">Paenirhodobacter populi</name>
    <dbReference type="NCBI Taxonomy" id="2306993"/>
    <lineage>
        <taxon>Bacteria</taxon>
        <taxon>Pseudomonadati</taxon>
        <taxon>Pseudomonadota</taxon>
        <taxon>Alphaproteobacteria</taxon>
        <taxon>Rhodobacterales</taxon>
        <taxon>Rhodobacter group</taxon>
        <taxon>Paenirhodobacter</taxon>
    </lineage>
</organism>
<dbReference type="PANTHER" id="PTHR44196:SF1">
    <property type="entry name" value="DEHYDROGENASE_REDUCTASE SDR FAMILY MEMBER 7B"/>
    <property type="match status" value="1"/>
</dbReference>
<dbReference type="SUPFAM" id="SSF51735">
    <property type="entry name" value="NAD(P)-binding Rossmann-fold domains"/>
    <property type="match status" value="1"/>
</dbReference>
<feature type="domain" description="Ketoreductase" evidence="3">
    <location>
        <begin position="3"/>
        <end position="173"/>
    </location>
</feature>
<dbReference type="PRINTS" id="PR00081">
    <property type="entry name" value="GDHRDH"/>
</dbReference>
<dbReference type="PANTHER" id="PTHR44196">
    <property type="entry name" value="DEHYDROGENASE/REDUCTASE SDR FAMILY MEMBER 7B"/>
    <property type="match status" value="1"/>
</dbReference>
<dbReference type="GO" id="GO:0016491">
    <property type="term" value="F:oxidoreductase activity"/>
    <property type="evidence" value="ECO:0007669"/>
    <property type="project" value="UniProtKB-KW"/>
</dbReference>
<name>A0A443K382_9RHOB</name>
<dbReference type="SMART" id="SM00822">
    <property type="entry name" value="PKS_KR"/>
    <property type="match status" value="1"/>
</dbReference>
<dbReference type="InterPro" id="IPR057326">
    <property type="entry name" value="KR_dom"/>
</dbReference>
<reference evidence="4 5" key="1">
    <citation type="submission" date="2019-01" db="EMBL/GenBank/DDBJ databases">
        <title>Sinorhodobacter populi sp. nov. isolated from the symptomatic bark tissue of Populus euramericana canker.</title>
        <authorList>
            <person name="Xu G."/>
        </authorList>
    </citation>
    <scope>NUCLEOTIDE SEQUENCE [LARGE SCALE GENOMIC DNA]</scope>
    <source>
        <strain evidence="4 5">D19-10-3-21</strain>
    </source>
</reference>
<proteinExistence type="inferred from homology"/>
<evidence type="ECO:0000256" key="2">
    <source>
        <dbReference type="ARBA" id="ARBA00023002"/>
    </source>
</evidence>
<accession>A0A443K382</accession>
<sequence>MQKTILIVGGSSGVGLELAKHYVAEGHRVCITGRRDPHLPGAVFFSLPIGASADEMLSGIDSLITVFPGVQTLVYSMGFLQRGLIDALDSQALLTMTHVGLVAPMALASRLKPLAPTPLKLMLVTSSSQYTPRAQEPAYAATKAGLGMLGASLVRDSGIGKVLVAAPSGIRTPFWSGTDEDTSTMLDPGWVAKQIVQLSSGAFKYRYAKLLRNPARVEVVETLDNSFAPIT</sequence>
<comment type="caution">
    <text evidence="4">The sequence shown here is derived from an EMBL/GenBank/DDBJ whole genome shotgun (WGS) entry which is preliminary data.</text>
</comment>
<dbReference type="Proteomes" id="UP000285295">
    <property type="component" value="Unassembled WGS sequence"/>
</dbReference>
<dbReference type="AlphaFoldDB" id="A0A443K382"/>
<dbReference type="Gene3D" id="3.40.50.720">
    <property type="entry name" value="NAD(P)-binding Rossmann-like Domain"/>
    <property type="match status" value="1"/>
</dbReference>
<keyword evidence="2" id="KW-0560">Oxidoreductase</keyword>